<dbReference type="AlphaFoldDB" id="A0A7W3D2T1"/>
<dbReference type="EMBL" id="JABXRI010000001">
    <property type="protein sequence ID" value="MBA8061957.1"/>
    <property type="molecule type" value="Genomic_DNA"/>
</dbReference>
<gene>
    <name evidence="1" type="ORF">HV077_06015</name>
</gene>
<comment type="caution">
    <text evidence="1">The sequence shown here is derived from an EMBL/GenBank/DDBJ whole genome shotgun (WGS) entry which is preliminary data.</text>
</comment>
<dbReference type="RefSeq" id="WP_047359033.1">
    <property type="nucleotide sequence ID" value="NZ_JADVDN010000001.1"/>
</dbReference>
<evidence type="ECO:0008006" key="3">
    <source>
        <dbReference type="Google" id="ProtNLM"/>
    </source>
</evidence>
<evidence type="ECO:0000313" key="1">
    <source>
        <dbReference type="EMBL" id="MBA8061957.1"/>
    </source>
</evidence>
<name>A0A7W3D2T1_CITFR</name>
<evidence type="ECO:0000313" key="2">
    <source>
        <dbReference type="Proteomes" id="UP000591803"/>
    </source>
</evidence>
<sequence>MGRARKAKLFVDEHGDTPGNHYWHRFMSLYYVEHPSTLGKYAYSRFSSLEPLEQVYIGELKNAFEIWFDVLHANPPSEPTAFQKRFLDEPMSSLMIIDETLVYDIFFRFIYEMDIKREDVSERLDALLVDDKIPYPYLFEVSCYFYIIATRIFADENFDNKEIQFFRAMFEAINSLKEFTSKHDAYLQEKNKELHKKISGKGGENKWSKIRAEVIRLLREEISSGQYLGRFNSNADLTEYLLPMVEKYIRICDIKSPDDLFYTLESWSTSPKSDISALYGLLVI</sequence>
<proteinExistence type="predicted"/>
<dbReference type="Proteomes" id="UP000591803">
    <property type="component" value="Unassembled WGS sequence"/>
</dbReference>
<reference evidence="1 2" key="1">
    <citation type="submission" date="2020-06" db="EMBL/GenBank/DDBJ databases">
        <title>REHAB project genomes.</title>
        <authorList>
            <person name="Shaw L.P."/>
        </authorList>
    </citation>
    <scope>NUCLEOTIDE SEQUENCE [LARGE SCALE GENOMIC DNA]</scope>
    <source>
        <strain evidence="1 2">RHBSTW-00116</strain>
    </source>
</reference>
<organism evidence="1 2">
    <name type="scientific">Citrobacter freundii</name>
    <dbReference type="NCBI Taxonomy" id="546"/>
    <lineage>
        <taxon>Bacteria</taxon>
        <taxon>Pseudomonadati</taxon>
        <taxon>Pseudomonadota</taxon>
        <taxon>Gammaproteobacteria</taxon>
        <taxon>Enterobacterales</taxon>
        <taxon>Enterobacteriaceae</taxon>
        <taxon>Citrobacter</taxon>
        <taxon>Citrobacter freundii complex</taxon>
    </lineage>
</organism>
<protein>
    <recommendedName>
        <fullName evidence="3">DUF3800 domain-containing protein</fullName>
    </recommendedName>
</protein>
<accession>A0A7W3D2T1</accession>